<dbReference type="InterPro" id="IPR004843">
    <property type="entry name" value="Calcineurin-like_PHP"/>
</dbReference>
<gene>
    <name evidence="2" type="ORF">SAMN02745166_01793</name>
</gene>
<dbReference type="Pfam" id="PF00149">
    <property type="entry name" value="Metallophos"/>
    <property type="match status" value="1"/>
</dbReference>
<evidence type="ECO:0000313" key="3">
    <source>
        <dbReference type="Proteomes" id="UP000190774"/>
    </source>
</evidence>
<dbReference type="EMBL" id="FUYE01000005">
    <property type="protein sequence ID" value="SKA91821.1"/>
    <property type="molecule type" value="Genomic_DNA"/>
</dbReference>
<dbReference type="RefSeq" id="WP_078812981.1">
    <property type="nucleotide sequence ID" value="NZ_FUYE01000005.1"/>
</dbReference>
<dbReference type="GO" id="GO:0016787">
    <property type="term" value="F:hydrolase activity"/>
    <property type="evidence" value="ECO:0007669"/>
    <property type="project" value="InterPro"/>
</dbReference>
<dbReference type="STRING" id="48467.SAMN02745166_01793"/>
<reference evidence="3" key="1">
    <citation type="submission" date="2017-02" db="EMBL/GenBank/DDBJ databases">
        <authorList>
            <person name="Varghese N."/>
            <person name="Submissions S."/>
        </authorList>
    </citation>
    <scope>NUCLEOTIDE SEQUENCE [LARGE SCALE GENOMIC DNA]</scope>
    <source>
        <strain evidence="3">ATCC 700200</strain>
    </source>
</reference>
<dbReference type="Gene3D" id="3.60.21.10">
    <property type="match status" value="1"/>
</dbReference>
<feature type="domain" description="Calcineurin-like phosphoesterase" evidence="1">
    <location>
        <begin position="1"/>
        <end position="215"/>
    </location>
</feature>
<keyword evidence="3" id="KW-1185">Reference proteome</keyword>
<protein>
    <submittedName>
        <fullName evidence="2">Calcineurin-like phosphoesterase superfamily domain-containing protein</fullName>
    </submittedName>
</protein>
<dbReference type="SUPFAM" id="SSF56300">
    <property type="entry name" value="Metallo-dependent phosphatases"/>
    <property type="match status" value="1"/>
</dbReference>
<evidence type="ECO:0000259" key="1">
    <source>
        <dbReference type="Pfam" id="PF00149"/>
    </source>
</evidence>
<dbReference type="AlphaFoldDB" id="A0A1T4XRZ4"/>
<name>A0A1T4XRZ4_9BACT</name>
<dbReference type="OrthoDB" id="356681at2"/>
<dbReference type="InterPro" id="IPR029052">
    <property type="entry name" value="Metallo-depent_PP-like"/>
</dbReference>
<dbReference type="PANTHER" id="PTHR37844">
    <property type="entry name" value="SER/THR PROTEIN PHOSPHATASE SUPERFAMILY (AFU_ORTHOLOGUE AFUA_1G14840)"/>
    <property type="match status" value="1"/>
</dbReference>
<sequence length="249" mass="28595">MRIHLLSDLHREFGPTDIPAVDCDLIILAGDISTKQSALPWIQDFSRGIPTVYICGNHEFYGDKLPRVTERLNDATQGTNIHVLENDSFEIQGWHIYACTLWTNLALQGAWENGAIEAQLQMNDYKRVRLSNHSYRKLSPRDTRAIHLESVRRLEDFLQRHDPRKTIVVTHHAPSAKSLPIHRRDEAISCAYASHLDEFILTHQPKLWVHGHIHHSQDYKIGETRIVANPQGYPDSPNPHFQADLTIEL</sequence>
<accession>A0A1T4XRZ4</accession>
<evidence type="ECO:0000313" key="2">
    <source>
        <dbReference type="EMBL" id="SKA91821.1"/>
    </source>
</evidence>
<organism evidence="2 3">
    <name type="scientific">Prosthecobacter debontii</name>
    <dbReference type="NCBI Taxonomy" id="48467"/>
    <lineage>
        <taxon>Bacteria</taxon>
        <taxon>Pseudomonadati</taxon>
        <taxon>Verrucomicrobiota</taxon>
        <taxon>Verrucomicrobiia</taxon>
        <taxon>Verrucomicrobiales</taxon>
        <taxon>Verrucomicrobiaceae</taxon>
        <taxon>Prosthecobacter</taxon>
    </lineage>
</organism>
<dbReference type="Proteomes" id="UP000190774">
    <property type="component" value="Unassembled WGS sequence"/>
</dbReference>
<dbReference type="PANTHER" id="PTHR37844:SF2">
    <property type="entry name" value="SER_THR PROTEIN PHOSPHATASE SUPERFAMILY (AFU_ORTHOLOGUE AFUA_1G14840)"/>
    <property type="match status" value="1"/>
</dbReference>
<proteinExistence type="predicted"/>